<dbReference type="PROSITE" id="PS50102">
    <property type="entry name" value="RRM"/>
    <property type="match status" value="1"/>
</dbReference>
<dbReference type="Gene3D" id="3.30.1370.50">
    <property type="entry name" value="R3H-like domain"/>
    <property type="match status" value="1"/>
</dbReference>
<keyword evidence="4" id="KW-0597">Phosphoprotein</keyword>
<dbReference type="SUPFAM" id="SSF82708">
    <property type="entry name" value="R3H domain"/>
    <property type="match status" value="1"/>
</dbReference>
<feature type="compositionally biased region" description="Basic and acidic residues" evidence="14">
    <location>
        <begin position="241"/>
        <end position="258"/>
    </location>
</feature>
<dbReference type="CDD" id="cd02639">
    <property type="entry name" value="R3H_RRM"/>
    <property type="match status" value="1"/>
</dbReference>
<dbReference type="SMART" id="SM00393">
    <property type="entry name" value="R3H"/>
    <property type="match status" value="1"/>
</dbReference>
<evidence type="ECO:0000256" key="8">
    <source>
        <dbReference type="ARBA" id="ARBA00022840"/>
    </source>
</evidence>
<evidence type="ECO:0000256" key="7">
    <source>
        <dbReference type="ARBA" id="ARBA00022806"/>
    </source>
</evidence>
<organism evidence="17 18">
    <name type="scientific">Penicillium argentinense</name>
    <dbReference type="NCBI Taxonomy" id="1131581"/>
    <lineage>
        <taxon>Eukaryota</taxon>
        <taxon>Fungi</taxon>
        <taxon>Dikarya</taxon>
        <taxon>Ascomycota</taxon>
        <taxon>Pezizomycotina</taxon>
        <taxon>Eurotiomycetes</taxon>
        <taxon>Eurotiomycetidae</taxon>
        <taxon>Eurotiales</taxon>
        <taxon>Aspergillaceae</taxon>
        <taxon>Penicillium</taxon>
    </lineage>
</organism>
<dbReference type="InterPro" id="IPR034186">
    <property type="entry name" value="PIN4-like_RRM"/>
</dbReference>
<feature type="region of interest" description="Disordered" evidence="14">
    <location>
        <begin position="1"/>
        <end position="39"/>
    </location>
</feature>
<evidence type="ECO:0000313" key="17">
    <source>
        <dbReference type="EMBL" id="KAJ5088986.1"/>
    </source>
</evidence>
<dbReference type="PANTHER" id="PTHR23003">
    <property type="entry name" value="RNA RECOGNITION MOTIF RRM DOMAIN CONTAINING PROTEIN"/>
    <property type="match status" value="1"/>
</dbReference>
<evidence type="ECO:0000256" key="4">
    <source>
        <dbReference type="ARBA" id="ARBA00022553"/>
    </source>
</evidence>
<evidence type="ECO:0000256" key="1">
    <source>
        <dbReference type="ARBA" id="ARBA00004123"/>
    </source>
</evidence>
<evidence type="ECO:0000256" key="11">
    <source>
        <dbReference type="ARBA" id="ARBA00055199"/>
    </source>
</evidence>
<gene>
    <name evidence="17" type="ORF">N7532_007670</name>
</gene>
<dbReference type="InterPro" id="IPR012677">
    <property type="entry name" value="Nucleotide-bd_a/b_plait_sf"/>
</dbReference>
<dbReference type="GO" id="GO:0003729">
    <property type="term" value="F:mRNA binding"/>
    <property type="evidence" value="ECO:0007669"/>
    <property type="project" value="TreeGrafter"/>
</dbReference>
<dbReference type="PROSITE" id="PS51061">
    <property type="entry name" value="R3H"/>
    <property type="match status" value="1"/>
</dbReference>
<reference evidence="17" key="1">
    <citation type="submission" date="2022-11" db="EMBL/GenBank/DDBJ databases">
        <authorList>
            <person name="Petersen C."/>
        </authorList>
    </citation>
    <scope>NUCLEOTIDE SEQUENCE</scope>
    <source>
        <strain evidence="17">IBT 30761</strain>
    </source>
</reference>
<evidence type="ECO:0000256" key="13">
    <source>
        <dbReference type="PROSITE-ProRule" id="PRU00176"/>
    </source>
</evidence>
<keyword evidence="9 13" id="KW-0694">RNA-binding</keyword>
<feature type="region of interest" description="Disordered" evidence="14">
    <location>
        <begin position="558"/>
        <end position="625"/>
    </location>
</feature>
<feature type="region of interest" description="Disordered" evidence="14">
    <location>
        <begin position="241"/>
        <end position="316"/>
    </location>
</feature>
<comment type="subcellular location">
    <subcellularLocation>
        <location evidence="2">Cytoplasm</location>
    </subcellularLocation>
    <subcellularLocation>
        <location evidence="1">Nucleus</location>
    </subcellularLocation>
</comment>
<reference evidence="17" key="2">
    <citation type="journal article" date="2023" name="IMA Fungus">
        <title>Comparative genomic study of the Penicillium genus elucidates a diverse pangenome and 15 lateral gene transfer events.</title>
        <authorList>
            <person name="Petersen C."/>
            <person name="Sorensen T."/>
            <person name="Nielsen M.R."/>
            <person name="Sondergaard T.E."/>
            <person name="Sorensen J.L."/>
            <person name="Fitzpatrick D.A."/>
            <person name="Frisvad J.C."/>
            <person name="Nielsen K.L."/>
        </authorList>
    </citation>
    <scope>NUCLEOTIDE SEQUENCE</scope>
    <source>
        <strain evidence="17">IBT 30761</strain>
    </source>
</reference>
<evidence type="ECO:0000256" key="9">
    <source>
        <dbReference type="ARBA" id="ARBA00022884"/>
    </source>
</evidence>
<evidence type="ECO:0000256" key="2">
    <source>
        <dbReference type="ARBA" id="ARBA00004496"/>
    </source>
</evidence>
<dbReference type="InterPro" id="IPR000504">
    <property type="entry name" value="RRM_dom"/>
</dbReference>
<dbReference type="InterPro" id="IPR050374">
    <property type="entry name" value="RRT5_SRSF_SR"/>
</dbReference>
<comment type="subunit">
    <text evidence="12">Interacts with csx1.</text>
</comment>
<dbReference type="RefSeq" id="XP_056470968.1">
    <property type="nucleotide sequence ID" value="XM_056620162.1"/>
</dbReference>
<protein>
    <recommendedName>
        <fullName evidence="19">R3H domain protein</fullName>
    </recommendedName>
</protein>
<evidence type="ECO:0000313" key="18">
    <source>
        <dbReference type="Proteomes" id="UP001149074"/>
    </source>
</evidence>
<evidence type="ECO:0000259" key="15">
    <source>
        <dbReference type="PROSITE" id="PS50102"/>
    </source>
</evidence>
<keyword evidence="18" id="KW-1185">Reference proteome</keyword>
<dbReference type="SUPFAM" id="SSF54928">
    <property type="entry name" value="RNA-binding domain, RBD"/>
    <property type="match status" value="1"/>
</dbReference>
<dbReference type="GO" id="GO:0005524">
    <property type="term" value="F:ATP binding"/>
    <property type="evidence" value="ECO:0007669"/>
    <property type="project" value="UniProtKB-KW"/>
</dbReference>
<evidence type="ECO:0000256" key="12">
    <source>
        <dbReference type="ARBA" id="ARBA00062407"/>
    </source>
</evidence>
<dbReference type="FunFam" id="3.30.70.330:FF:000183">
    <property type="entry name" value="R3H domain containing protein"/>
    <property type="match status" value="1"/>
</dbReference>
<sequence>MSYQQPDMYHDPAARSPGSQRHQQPLHRQPSRQFDAYGPMPVNLYEDQMARYESARLERLNPSIQNNSYAYDLSGSQTWNPNGFANAQSLGGIRSASASLKPAARGRAGLPTTWLDQQPGVPGAFSGMGPSPVQSAAMRPEASASSEGDDELIPTAIVIKNIPFAVKKEQLVQLMTELSLPLPYAFNYHFDNGVFRGLAFANFTSAEETATVIDMLNHFELQGRKLRVEYKKMLPLQERERIEREKRERRGQLEEQHRPMASSQLHTQSSMSSLTSHIPATSPSPVSQRGQKLGKSNMTPLGYRGTPVPDREDEVEVDLNDKQTLSYYSELLLFKQDNSRDSVIFPPNLTPSQRRTVHTLAHNMGLAHASRGSGDQRQVQVFKVAPGTNVSPPLSSIPPAGQSDSARRGLNRAATIDFSEARNEGGPGAFNTLRGGQSSNFLGVMDSPGNFANTQNLRAAKSFADLRSYTPSPVPSSASFPAALQSNGTRVQYEGAPTATSNTPTLTSAPSGSSLGMQRDDNLLVNSLGGLSLGTGIGGPNSSPRRLRGMFSWEQDSQPSAAGAIGSNRGMGVGFDNAQQERMPIRQPRGPTPEKGTGFRRQNGHQTRGSDELRSNTGGVEIIVE</sequence>
<feature type="compositionally biased region" description="Low complexity" evidence="14">
    <location>
        <begin position="262"/>
        <end position="277"/>
    </location>
</feature>
<feature type="region of interest" description="Disordered" evidence="14">
    <location>
        <begin position="129"/>
        <end position="148"/>
    </location>
</feature>
<dbReference type="OrthoDB" id="434258at2759"/>
<keyword evidence="6" id="KW-0378">Hydrolase</keyword>
<keyword evidence="10" id="KW-0539">Nucleus</keyword>
<feature type="compositionally biased region" description="Polar residues" evidence="14">
    <location>
        <begin position="278"/>
        <end position="299"/>
    </location>
</feature>
<dbReference type="EMBL" id="JAPQKI010000009">
    <property type="protein sequence ID" value="KAJ5088986.1"/>
    <property type="molecule type" value="Genomic_DNA"/>
</dbReference>
<comment type="function">
    <text evidence="11">Regulates global gene expression after oxidative stress. Interacts and stabilizes mRNAs and may regulate their transition between different cytoplasmic components after oxidative stress.</text>
</comment>
<name>A0A9W9EW58_9EURO</name>
<dbReference type="AlphaFoldDB" id="A0A9W9EW58"/>
<evidence type="ECO:0000256" key="10">
    <source>
        <dbReference type="ARBA" id="ARBA00023242"/>
    </source>
</evidence>
<dbReference type="InterPro" id="IPR024642">
    <property type="entry name" value="SUZ-C"/>
</dbReference>
<dbReference type="InterPro" id="IPR036867">
    <property type="entry name" value="R3H_dom_sf"/>
</dbReference>
<keyword evidence="8" id="KW-0067">ATP-binding</keyword>
<feature type="compositionally biased region" description="Polar residues" evidence="14">
    <location>
        <begin position="498"/>
        <end position="516"/>
    </location>
</feature>
<keyword evidence="7" id="KW-0347">Helicase</keyword>
<evidence type="ECO:0000256" key="6">
    <source>
        <dbReference type="ARBA" id="ARBA00022801"/>
    </source>
</evidence>
<dbReference type="Gene3D" id="3.30.70.330">
    <property type="match status" value="1"/>
</dbReference>
<dbReference type="GO" id="GO:0003677">
    <property type="term" value="F:DNA binding"/>
    <property type="evidence" value="ECO:0007669"/>
    <property type="project" value="UniProtKB-ARBA"/>
</dbReference>
<feature type="region of interest" description="Disordered" evidence="14">
    <location>
        <begin position="494"/>
        <end position="516"/>
    </location>
</feature>
<dbReference type="InterPro" id="IPR034069">
    <property type="entry name" value="R3H_Cip2"/>
</dbReference>
<dbReference type="Pfam" id="PF00076">
    <property type="entry name" value="RRM_1"/>
    <property type="match status" value="1"/>
</dbReference>
<dbReference type="InterPro" id="IPR001374">
    <property type="entry name" value="R3H_dom"/>
</dbReference>
<dbReference type="SMART" id="SM00360">
    <property type="entry name" value="RRM"/>
    <property type="match status" value="1"/>
</dbReference>
<dbReference type="Pfam" id="PF12901">
    <property type="entry name" value="SUZ-C"/>
    <property type="match status" value="1"/>
</dbReference>
<accession>A0A9W9EW58</accession>
<dbReference type="CDD" id="cd12253">
    <property type="entry name" value="RRM_PIN4_like"/>
    <property type="match status" value="1"/>
</dbReference>
<evidence type="ECO:0000259" key="16">
    <source>
        <dbReference type="PROSITE" id="PS51061"/>
    </source>
</evidence>
<feature type="domain" description="R3H" evidence="16">
    <location>
        <begin position="321"/>
        <end position="385"/>
    </location>
</feature>
<feature type="domain" description="RRM" evidence="15">
    <location>
        <begin position="155"/>
        <end position="233"/>
    </location>
</feature>
<dbReference type="Pfam" id="PF01424">
    <property type="entry name" value="R3H"/>
    <property type="match status" value="1"/>
</dbReference>
<dbReference type="GO" id="GO:0016787">
    <property type="term" value="F:hydrolase activity"/>
    <property type="evidence" value="ECO:0007669"/>
    <property type="project" value="UniProtKB-KW"/>
</dbReference>
<dbReference type="InterPro" id="IPR035979">
    <property type="entry name" value="RBD_domain_sf"/>
</dbReference>
<evidence type="ECO:0000256" key="5">
    <source>
        <dbReference type="ARBA" id="ARBA00022741"/>
    </source>
</evidence>
<dbReference type="FunFam" id="3.30.1370.50:FF:000002">
    <property type="entry name" value="Immunoglobulin mu DNA-binding protein 2"/>
    <property type="match status" value="1"/>
</dbReference>
<proteinExistence type="predicted"/>
<dbReference type="GO" id="GO:0005737">
    <property type="term" value="C:cytoplasm"/>
    <property type="evidence" value="ECO:0007669"/>
    <property type="project" value="UniProtKB-SubCell"/>
</dbReference>
<dbReference type="Proteomes" id="UP001149074">
    <property type="component" value="Unassembled WGS sequence"/>
</dbReference>
<keyword evidence="3" id="KW-0963">Cytoplasm</keyword>
<dbReference type="GO" id="GO:0004386">
    <property type="term" value="F:helicase activity"/>
    <property type="evidence" value="ECO:0007669"/>
    <property type="project" value="UniProtKB-KW"/>
</dbReference>
<comment type="caution">
    <text evidence="17">The sequence shown here is derived from an EMBL/GenBank/DDBJ whole genome shotgun (WGS) entry which is preliminary data.</text>
</comment>
<evidence type="ECO:0000256" key="3">
    <source>
        <dbReference type="ARBA" id="ARBA00022490"/>
    </source>
</evidence>
<dbReference type="PANTHER" id="PTHR23003:SF17">
    <property type="entry name" value="RNA-BINDING PROTEIN PIN4"/>
    <property type="match status" value="1"/>
</dbReference>
<dbReference type="GeneID" id="81359141"/>
<evidence type="ECO:0008006" key="19">
    <source>
        <dbReference type="Google" id="ProtNLM"/>
    </source>
</evidence>
<evidence type="ECO:0000256" key="14">
    <source>
        <dbReference type="SAM" id="MobiDB-lite"/>
    </source>
</evidence>
<dbReference type="GO" id="GO:0071014">
    <property type="term" value="C:post-mRNA release spliceosomal complex"/>
    <property type="evidence" value="ECO:0007669"/>
    <property type="project" value="UniProtKB-ARBA"/>
</dbReference>
<keyword evidence="5" id="KW-0547">Nucleotide-binding</keyword>